<dbReference type="EMBL" id="VBOW01000016">
    <property type="protein sequence ID" value="TMQ60237.1"/>
    <property type="molecule type" value="Genomic_DNA"/>
</dbReference>
<accession>A0A538T9I0</accession>
<dbReference type="Gene3D" id="3.40.50.2000">
    <property type="entry name" value="Glycogen Phosphorylase B"/>
    <property type="match status" value="2"/>
</dbReference>
<sequence>MMSMMAPSYRIPNLLSGTAGPSYNSKLMGTAKTDVARRVRQALTRMANRQALGSEVSDQTTSDDLARAARGYLGDAQILIASNREPYQHVQTPSGIEVVRSPGGLASALDSVARATGATWIAQGAADADRLVCDEEGRVRVPPGNERYTLKRLWLEPETRALEYRRFCNGCLWPLCHIVYVRPHFVAPRWRAYQEVNEQFAEAILSSLGARPGLVLLQDYHLGLCASALRARRPDLSIVMFWHIPWPNREVFRTFPWRRELLEGLLACDLVGFHIQYHATNFLDTVAQELESHIDHERFAIRRRGRKTFVRTYPISPDAAEISLAASEPWAARGAEQVREQLRLGDAQVVLGVDRLDYTKGIPERIAAYEHLLENHPELRGRVAFIQIAVPSRVDLPEYQSLAVTVEELTARLNRRFGSADRPAIHLITRNLGFRDLIPYYVLADVAVVSALHDGMNLVAKEYVAAKVQLDGALVLSPFTGAARELDQAIQASPYDTEALAAAIGRALTLDTAERARRMRAMREVVAGQNIYDWARKILRDARRLHLVSGAPRPGASR</sequence>
<dbReference type="PANTHER" id="PTHR10788:SF106">
    <property type="entry name" value="BCDNA.GH08860"/>
    <property type="match status" value="1"/>
</dbReference>
<comment type="caution">
    <text evidence="2">The sequence shown here is derived from an EMBL/GenBank/DDBJ whole genome shotgun (WGS) entry which is preliminary data.</text>
</comment>
<organism evidence="2 3">
    <name type="scientific">Eiseniibacteriota bacterium</name>
    <dbReference type="NCBI Taxonomy" id="2212470"/>
    <lineage>
        <taxon>Bacteria</taxon>
        <taxon>Candidatus Eiseniibacteriota</taxon>
    </lineage>
</organism>
<dbReference type="AlphaFoldDB" id="A0A538T9I0"/>
<dbReference type="Proteomes" id="UP000316852">
    <property type="component" value="Unassembled WGS sequence"/>
</dbReference>
<dbReference type="SUPFAM" id="SSF53756">
    <property type="entry name" value="UDP-Glycosyltransferase/glycogen phosphorylase"/>
    <property type="match status" value="1"/>
</dbReference>
<evidence type="ECO:0000256" key="1">
    <source>
        <dbReference type="ARBA" id="ARBA00008799"/>
    </source>
</evidence>
<proteinExistence type="inferred from homology"/>
<reference evidence="2 3" key="1">
    <citation type="journal article" date="2019" name="Nat. Microbiol.">
        <title>Mediterranean grassland soil C-N compound turnover is dependent on rainfall and depth, and is mediated by genomically divergent microorganisms.</title>
        <authorList>
            <person name="Diamond S."/>
            <person name="Andeer P.F."/>
            <person name="Li Z."/>
            <person name="Crits-Christoph A."/>
            <person name="Burstein D."/>
            <person name="Anantharaman K."/>
            <person name="Lane K.R."/>
            <person name="Thomas B.C."/>
            <person name="Pan C."/>
            <person name="Northen T.R."/>
            <person name="Banfield J.F."/>
        </authorList>
    </citation>
    <scope>NUCLEOTIDE SEQUENCE [LARGE SCALE GENOMIC DNA]</scope>
    <source>
        <strain evidence="2">WS_6</strain>
    </source>
</reference>
<protein>
    <submittedName>
        <fullName evidence="2">Trehalose-6-phosphate synthase</fullName>
    </submittedName>
</protein>
<gene>
    <name evidence="2" type="ORF">E6K76_02610</name>
</gene>
<dbReference type="PANTHER" id="PTHR10788">
    <property type="entry name" value="TREHALOSE-6-PHOSPHATE SYNTHASE"/>
    <property type="match status" value="1"/>
</dbReference>
<evidence type="ECO:0000313" key="2">
    <source>
        <dbReference type="EMBL" id="TMQ60237.1"/>
    </source>
</evidence>
<dbReference type="InterPro" id="IPR001830">
    <property type="entry name" value="Glyco_trans_20"/>
</dbReference>
<dbReference type="GO" id="GO:0005992">
    <property type="term" value="P:trehalose biosynthetic process"/>
    <property type="evidence" value="ECO:0007669"/>
    <property type="project" value="InterPro"/>
</dbReference>
<dbReference type="Pfam" id="PF00982">
    <property type="entry name" value="Glyco_transf_20"/>
    <property type="match status" value="1"/>
</dbReference>
<name>A0A538T9I0_UNCEI</name>
<dbReference type="GO" id="GO:0003825">
    <property type="term" value="F:alpha,alpha-trehalose-phosphate synthase (UDP-forming) activity"/>
    <property type="evidence" value="ECO:0007669"/>
    <property type="project" value="TreeGrafter"/>
</dbReference>
<dbReference type="CDD" id="cd03788">
    <property type="entry name" value="GT20_TPS"/>
    <property type="match status" value="1"/>
</dbReference>
<evidence type="ECO:0000313" key="3">
    <source>
        <dbReference type="Proteomes" id="UP000316852"/>
    </source>
</evidence>
<comment type="similarity">
    <text evidence="1">Belongs to the glycosyltransferase 20 family.</text>
</comment>